<organism evidence="3 4">
    <name type="scientific">Bifidobacterium margollesii</name>
    <dbReference type="NCBI Taxonomy" id="2020964"/>
    <lineage>
        <taxon>Bacteria</taxon>
        <taxon>Bacillati</taxon>
        <taxon>Actinomycetota</taxon>
        <taxon>Actinomycetes</taxon>
        <taxon>Bifidobacteriales</taxon>
        <taxon>Bifidobacteriaceae</taxon>
        <taxon>Bifidobacterium</taxon>
    </lineage>
</organism>
<dbReference type="InterPro" id="IPR029044">
    <property type="entry name" value="Nucleotide-diphossugar_trans"/>
</dbReference>
<dbReference type="SUPFAM" id="SSF53448">
    <property type="entry name" value="Nucleotide-diphospho-sugar transferases"/>
    <property type="match status" value="1"/>
</dbReference>
<gene>
    <name evidence="3" type="ORF">Uis1B_2199</name>
</gene>
<dbReference type="PANTHER" id="PTHR48090:SF7">
    <property type="entry name" value="RFBJ PROTEIN"/>
    <property type="match status" value="1"/>
</dbReference>
<dbReference type="Proteomes" id="UP000235050">
    <property type="component" value="Unassembled WGS sequence"/>
</dbReference>
<keyword evidence="4" id="KW-1185">Reference proteome</keyword>
<dbReference type="AlphaFoldDB" id="A0A2N5J6X8"/>
<proteinExistence type="inferred from homology"/>
<evidence type="ECO:0000259" key="2">
    <source>
        <dbReference type="Pfam" id="PF00535"/>
    </source>
</evidence>
<sequence>MLDNHTLSLIMPCRNEEGHLASLINAVPAFYDEIILVCNASTDGTYRLARSLESGTPRLRTIRDDRTINGIGYGFAHMTGIDAASGDIIVCADSDGTYPIDDVPRILDDMTRRNLAFVSCSRYPADNIPWKLQLGVRTLNAEILMLYGLRLHDSLSGMWVFHRSVVPSLHLTEGDWNLSPQIKLNAYRYLGRRFGEVRIRQRVRSGSSKQRYLVTGLRHLIWIAKNRFTPQV</sequence>
<dbReference type="Gene3D" id="3.90.550.10">
    <property type="entry name" value="Spore Coat Polysaccharide Biosynthesis Protein SpsA, Chain A"/>
    <property type="match status" value="1"/>
</dbReference>
<dbReference type="GO" id="GO:0016740">
    <property type="term" value="F:transferase activity"/>
    <property type="evidence" value="ECO:0007669"/>
    <property type="project" value="UniProtKB-KW"/>
</dbReference>
<dbReference type="Pfam" id="PF00535">
    <property type="entry name" value="Glycos_transf_2"/>
    <property type="match status" value="1"/>
</dbReference>
<protein>
    <submittedName>
        <fullName evidence="3">Glycosyl transferase family protein</fullName>
    </submittedName>
</protein>
<keyword evidence="3" id="KW-0808">Transferase</keyword>
<evidence type="ECO:0000313" key="4">
    <source>
        <dbReference type="Proteomes" id="UP000235050"/>
    </source>
</evidence>
<comment type="caution">
    <text evidence="3">The sequence shown here is derived from an EMBL/GenBank/DDBJ whole genome shotgun (WGS) entry which is preliminary data.</text>
</comment>
<dbReference type="PANTHER" id="PTHR48090">
    <property type="entry name" value="UNDECAPRENYL-PHOSPHATE 4-DEOXY-4-FORMAMIDO-L-ARABINOSE TRANSFERASE-RELATED"/>
    <property type="match status" value="1"/>
</dbReference>
<dbReference type="OrthoDB" id="9797819at2"/>
<dbReference type="EMBL" id="NMWU01000054">
    <property type="protein sequence ID" value="PLS29965.1"/>
    <property type="molecule type" value="Genomic_DNA"/>
</dbReference>
<dbReference type="InterPro" id="IPR001173">
    <property type="entry name" value="Glyco_trans_2-like"/>
</dbReference>
<accession>A0A2N5J6X8</accession>
<dbReference type="InterPro" id="IPR050256">
    <property type="entry name" value="Glycosyltransferase_2"/>
</dbReference>
<name>A0A2N5J6X8_9BIFI</name>
<evidence type="ECO:0000256" key="1">
    <source>
        <dbReference type="ARBA" id="ARBA00006739"/>
    </source>
</evidence>
<reference evidence="3 4" key="1">
    <citation type="submission" date="2017-07" db="EMBL/GenBank/DDBJ databases">
        <title>Bifidobacterium novel species.</title>
        <authorList>
            <person name="Lugli G.A."/>
            <person name="Milani C."/>
            <person name="Duranti S."/>
            <person name="Mangifesta M."/>
        </authorList>
    </citation>
    <scope>NUCLEOTIDE SEQUENCE [LARGE SCALE GENOMIC DNA]</scope>
    <source>
        <strain evidence="4">Uis1B</strain>
    </source>
</reference>
<feature type="domain" description="Glycosyltransferase 2-like" evidence="2">
    <location>
        <begin position="8"/>
        <end position="166"/>
    </location>
</feature>
<dbReference type="CDD" id="cd04179">
    <property type="entry name" value="DPM_DPG-synthase_like"/>
    <property type="match status" value="1"/>
</dbReference>
<evidence type="ECO:0000313" key="3">
    <source>
        <dbReference type="EMBL" id="PLS29965.1"/>
    </source>
</evidence>
<dbReference type="RefSeq" id="WP_101618339.1">
    <property type="nucleotide sequence ID" value="NZ_NMWU01000054.1"/>
</dbReference>
<comment type="similarity">
    <text evidence="1">Belongs to the glycosyltransferase 2 family.</text>
</comment>